<evidence type="ECO:0000256" key="1">
    <source>
        <dbReference type="SAM" id="MobiDB-lite"/>
    </source>
</evidence>
<comment type="caution">
    <text evidence="2">The sequence shown here is derived from an EMBL/GenBank/DDBJ whole genome shotgun (WGS) entry which is preliminary data.</text>
</comment>
<evidence type="ECO:0000313" key="3">
    <source>
        <dbReference type="Proteomes" id="UP001258017"/>
    </source>
</evidence>
<dbReference type="EMBL" id="JAIFRP010000072">
    <property type="protein sequence ID" value="KAK2579968.1"/>
    <property type="molecule type" value="Genomic_DNA"/>
</dbReference>
<dbReference type="Proteomes" id="UP001258017">
    <property type="component" value="Unassembled WGS sequence"/>
</dbReference>
<feature type="region of interest" description="Disordered" evidence="1">
    <location>
        <begin position="100"/>
        <end position="122"/>
    </location>
</feature>
<gene>
    <name evidence="2" type="ORF">KPH14_000947</name>
</gene>
<keyword evidence="3" id="KW-1185">Reference proteome</keyword>
<reference evidence="2" key="2">
    <citation type="journal article" date="2023" name="Commun. Biol.">
        <title>Intrasexual cuticular hydrocarbon dimorphism in a wasp sheds light on hydrocarbon biosynthesis genes in Hymenoptera.</title>
        <authorList>
            <person name="Moris V.C."/>
            <person name="Podsiadlowski L."/>
            <person name="Martin S."/>
            <person name="Oeyen J.P."/>
            <person name="Donath A."/>
            <person name="Petersen M."/>
            <person name="Wilbrandt J."/>
            <person name="Misof B."/>
            <person name="Liedtke D."/>
            <person name="Thamm M."/>
            <person name="Scheiner R."/>
            <person name="Schmitt T."/>
            <person name="Niehuis O."/>
        </authorList>
    </citation>
    <scope>NUCLEOTIDE SEQUENCE</scope>
    <source>
        <strain evidence="2">GBR_01_08_01A</strain>
    </source>
</reference>
<dbReference type="AlphaFoldDB" id="A0AAD9RIP9"/>
<accession>A0AAD9RIP9</accession>
<evidence type="ECO:0008006" key="4">
    <source>
        <dbReference type="Google" id="ProtNLM"/>
    </source>
</evidence>
<protein>
    <recommendedName>
        <fullName evidence="4">Peptidase aspartic putative domain-containing protein</fullName>
    </recommendedName>
</protein>
<evidence type="ECO:0000313" key="2">
    <source>
        <dbReference type="EMBL" id="KAK2579968.1"/>
    </source>
</evidence>
<feature type="compositionally biased region" description="Low complexity" evidence="1">
    <location>
        <begin position="104"/>
        <end position="116"/>
    </location>
</feature>
<sequence>MTNIEQLIKRQGDTVTSVFRFLESFNRITKAKVTEDVIRTHLNVLHNLWEKCTTLHTNIIDAVSIEQQETLPYFTDKVYTNTEDAYFSALDHLNELLDSRRETASSPSNDSTNASSRPSPMVQLPRIDLPKFSATTHVVLLNENGNSIQVRALIDQSSESTLVTERIAQFLCAPRHRVYAPISVVNEQVSSVSRSVVDLKARLRHGSIPTVTFQALVLPKLSYYQPPRQVSIKNWSHLKNLDLVDLEPTSIQPLDVLFGVDMLDEIMGTMSLILETLCGTDVVKLN</sequence>
<organism evidence="2 3">
    <name type="scientific">Odynerus spinipes</name>
    <dbReference type="NCBI Taxonomy" id="1348599"/>
    <lineage>
        <taxon>Eukaryota</taxon>
        <taxon>Metazoa</taxon>
        <taxon>Ecdysozoa</taxon>
        <taxon>Arthropoda</taxon>
        <taxon>Hexapoda</taxon>
        <taxon>Insecta</taxon>
        <taxon>Pterygota</taxon>
        <taxon>Neoptera</taxon>
        <taxon>Endopterygota</taxon>
        <taxon>Hymenoptera</taxon>
        <taxon>Apocrita</taxon>
        <taxon>Aculeata</taxon>
        <taxon>Vespoidea</taxon>
        <taxon>Vespidae</taxon>
        <taxon>Eumeninae</taxon>
        <taxon>Odynerus</taxon>
    </lineage>
</organism>
<proteinExistence type="predicted"/>
<name>A0AAD9RIP9_9HYME</name>
<reference evidence="2" key="1">
    <citation type="submission" date="2021-08" db="EMBL/GenBank/DDBJ databases">
        <authorList>
            <person name="Misof B."/>
            <person name="Oliver O."/>
            <person name="Podsiadlowski L."/>
            <person name="Donath A."/>
            <person name="Peters R."/>
            <person name="Mayer C."/>
            <person name="Rust J."/>
            <person name="Gunkel S."/>
            <person name="Lesny P."/>
            <person name="Martin S."/>
            <person name="Oeyen J.P."/>
            <person name="Petersen M."/>
            <person name="Panagiotis P."/>
            <person name="Wilbrandt J."/>
            <person name="Tanja T."/>
        </authorList>
    </citation>
    <scope>NUCLEOTIDE SEQUENCE</scope>
    <source>
        <strain evidence="2">GBR_01_08_01A</strain>
        <tissue evidence="2">Thorax + abdomen</tissue>
    </source>
</reference>